<evidence type="ECO:0000256" key="3">
    <source>
        <dbReference type="ARBA" id="ARBA00023274"/>
    </source>
</evidence>
<name>A0AAN6WKZ4_9PEZI</name>
<dbReference type="SMART" id="SM01380">
    <property type="entry name" value="Ribosomal_L31e"/>
    <property type="match status" value="1"/>
</dbReference>
<dbReference type="PANTHER" id="PTHR10956">
    <property type="entry name" value="60S RIBOSOMAL PROTEIN L31"/>
    <property type="match status" value="1"/>
</dbReference>
<protein>
    <submittedName>
        <fullName evidence="4">Ribosomal protein L31e-domain-containing protein</fullName>
    </submittedName>
</protein>
<dbReference type="EMBL" id="MU864508">
    <property type="protein sequence ID" value="KAK4184053.1"/>
    <property type="molecule type" value="Genomic_DNA"/>
</dbReference>
<evidence type="ECO:0000256" key="1">
    <source>
        <dbReference type="ARBA" id="ARBA00010808"/>
    </source>
</evidence>
<proteinExistence type="inferred from homology"/>
<dbReference type="FunFam" id="3.10.440.10:FF:000001">
    <property type="entry name" value="60S ribosomal protein L31"/>
    <property type="match status" value="1"/>
</dbReference>
<dbReference type="PROSITE" id="PS01144">
    <property type="entry name" value="RIBOSOMAL_L31E"/>
    <property type="match status" value="1"/>
</dbReference>
<dbReference type="GO" id="GO:0003735">
    <property type="term" value="F:structural constituent of ribosome"/>
    <property type="evidence" value="ECO:0007669"/>
    <property type="project" value="InterPro"/>
</dbReference>
<evidence type="ECO:0000256" key="2">
    <source>
        <dbReference type="ARBA" id="ARBA00022980"/>
    </source>
</evidence>
<dbReference type="CDD" id="cd00463">
    <property type="entry name" value="Ribosomal_L31e"/>
    <property type="match status" value="1"/>
</dbReference>
<dbReference type="InterPro" id="IPR023621">
    <property type="entry name" value="Ribosomal_eL31_dom_sf"/>
</dbReference>
<comment type="similarity">
    <text evidence="1">Belongs to the eukaryotic ribosomal protein eL31 family.</text>
</comment>
<evidence type="ECO:0000313" key="5">
    <source>
        <dbReference type="Proteomes" id="UP001302126"/>
    </source>
</evidence>
<reference evidence="4" key="1">
    <citation type="journal article" date="2023" name="Mol. Phylogenet. Evol.">
        <title>Genome-scale phylogeny and comparative genomics of the fungal order Sordariales.</title>
        <authorList>
            <person name="Hensen N."/>
            <person name="Bonometti L."/>
            <person name="Westerberg I."/>
            <person name="Brannstrom I.O."/>
            <person name="Guillou S."/>
            <person name="Cros-Aarteil S."/>
            <person name="Calhoun S."/>
            <person name="Haridas S."/>
            <person name="Kuo A."/>
            <person name="Mondo S."/>
            <person name="Pangilinan J."/>
            <person name="Riley R."/>
            <person name="LaButti K."/>
            <person name="Andreopoulos B."/>
            <person name="Lipzen A."/>
            <person name="Chen C."/>
            <person name="Yan M."/>
            <person name="Daum C."/>
            <person name="Ng V."/>
            <person name="Clum A."/>
            <person name="Steindorff A."/>
            <person name="Ohm R.A."/>
            <person name="Martin F."/>
            <person name="Silar P."/>
            <person name="Natvig D.O."/>
            <person name="Lalanne C."/>
            <person name="Gautier V."/>
            <person name="Ament-Velasquez S.L."/>
            <person name="Kruys A."/>
            <person name="Hutchinson M.I."/>
            <person name="Powell A.J."/>
            <person name="Barry K."/>
            <person name="Miller A.N."/>
            <person name="Grigoriev I.V."/>
            <person name="Debuchy R."/>
            <person name="Gladieux P."/>
            <person name="Hiltunen Thoren M."/>
            <person name="Johannesson H."/>
        </authorList>
    </citation>
    <scope>NUCLEOTIDE SEQUENCE</scope>
    <source>
        <strain evidence="4">PSN309</strain>
    </source>
</reference>
<reference evidence="4" key="2">
    <citation type="submission" date="2023-05" db="EMBL/GenBank/DDBJ databases">
        <authorList>
            <consortium name="Lawrence Berkeley National Laboratory"/>
            <person name="Steindorff A."/>
            <person name="Hensen N."/>
            <person name="Bonometti L."/>
            <person name="Westerberg I."/>
            <person name="Brannstrom I.O."/>
            <person name="Guillou S."/>
            <person name="Cros-Aarteil S."/>
            <person name="Calhoun S."/>
            <person name="Haridas S."/>
            <person name="Kuo A."/>
            <person name="Mondo S."/>
            <person name="Pangilinan J."/>
            <person name="Riley R."/>
            <person name="Labutti K."/>
            <person name="Andreopoulos B."/>
            <person name="Lipzen A."/>
            <person name="Chen C."/>
            <person name="Yanf M."/>
            <person name="Daum C."/>
            <person name="Ng V."/>
            <person name="Clum A."/>
            <person name="Ohm R."/>
            <person name="Martin F."/>
            <person name="Silar P."/>
            <person name="Natvig D."/>
            <person name="Lalanne C."/>
            <person name="Gautier V."/>
            <person name="Ament-Velasquez S.L."/>
            <person name="Kruys A."/>
            <person name="Hutchinson M.I."/>
            <person name="Powell A.J."/>
            <person name="Barry K."/>
            <person name="Miller A.N."/>
            <person name="Grigoriev I.V."/>
            <person name="Debuchy R."/>
            <person name="Gladieux P."/>
            <person name="Thoren M.H."/>
            <person name="Johannesson H."/>
        </authorList>
    </citation>
    <scope>NUCLEOTIDE SEQUENCE</scope>
    <source>
        <strain evidence="4">PSN309</strain>
    </source>
</reference>
<keyword evidence="2 4" id="KW-0689">Ribosomal protein</keyword>
<comment type="caution">
    <text evidence="4">The sequence shown here is derived from an EMBL/GenBank/DDBJ whole genome shotgun (WGS) entry which is preliminary data.</text>
</comment>
<accession>A0AAN6WKZ4</accession>
<gene>
    <name evidence="4" type="ORF">QBC35DRAFT_392560</name>
</gene>
<dbReference type="GO" id="GO:0002181">
    <property type="term" value="P:cytoplasmic translation"/>
    <property type="evidence" value="ECO:0007669"/>
    <property type="project" value="TreeGrafter"/>
</dbReference>
<dbReference type="Proteomes" id="UP001302126">
    <property type="component" value="Unassembled WGS sequence"/>
</dbReference>
<dbReference type="GO" id="GO:0022625">
    <property type="term" value="C:cytosolic large ribosomal subunit"/>
    <property type="evidence" value="ECO:0007669"/>
    <property type="project" value="TreeGrafter"/>
</dbReference>
<dbReference type="Gene3D" id="3.10.440.10">
    <property type="match status" value="1"/>
</dbReference>
<dbReference type="PANTHER" id="PTHR10956:SF0">
    <property type="entry name" value="60S RIBOSOMAL PROTEIN L31"/>
    <property type="match status" value="1"/>
</dbReference>
<dbReference type="InterPro" id="IPR000054">
    <property type="entry name" value="Ribosomal_eL31"/>
</dbReference>
<keyword evidence="5" id="KW-1185">Reference proteome</keyword>
<dbReference type="SUPFAM" id="SSF54575">
    <property type="entry name" value="Ribosomal protein L31e"/>
    <property type="match status" value="1"/>
</dbReference>
<evidence type="ECO:0000313" key="4">
    <source>
        <dbReference type="EMBL" id="KAK4184053.1"/>
    </source>
</evidence>
<sequence length="122" mass="13915">MSSTKPSGKTQRSAIADVVAREYTIHMHKRLHGVTFKKRAPKAIKEIKDFAKQAMGTSDVRVDPQLNKKVWEQGVKGVPYRLRIRISRKRNDEEGAKEKLYSYVQAVNVKNPKGLHTTVVEE</sequence>
<keyword evidence="3" id="KW-0687">Ribonucleoprotein</keyword>
<organism evidence="4 5">
    <name type="scientific">Podospora australis</name>
    <dbReference type="NCBI Taxonomy" id="1536484"/>
    <lineage>
        <taxon>Eukaryota</taxon>
        <taxon>Fungi</taxon>
        <taxon>Dikarya</taxon>
        <taxon>Ascomycota</taxon>
        <taxon>Pezizomycotina</taxon>
        <taxon>Sordariomycetes</taxon>
        <taxon>Sordariomycetidae</taxon>
        <taxon>Sordariales</taxon>
        <taxon>Podosporaceae</taxon>
        <taxon>Podospora</taxon>
    </lineage>
</organism>
<dbReference type="AlphaFoldDB" id="A0AAN6WKZ4"/>
<dbReference type="Pfam" id="PF01198">
    <property type="entry name" value="Ribosomal_L31e"/>
    <property type="match status" value="1"/>
</dbReference>
<dbReference type="InterPro" id="IPR020052">
    <property type="entry name" value="Ribosomal_eL31_CS"/>
</dbReference>